<dbReference type="NCBIfam" id="TIGR04282">
    <property type="entry name" value="glyco_like_cofC"/>
    <property type="match status" value="1"/>
</dbReference>
<dbReference type="KEGG" id="cph:Cpha266_0828"/>
<evidence type="ECO:0000313" key="1">
    <source>
        <dbReference type="EMBL" id="ABL64879.1"/>
    </source>
</evidence>
<dbReference type="PANTHER" id="PTHR36529:SF1">
    <property type="entry name" value="GLYCOSYLTRANSFERASE"/>
    <property type="match status" value="1"/>
</dbReference>
<dbReference type="SUPFAM" id="SSF53448">
    <property type="entry name" value="Nucleotide-diphospho-sugar transferases"/>
    <property type="match status" value="1"/>
</dbReference>
<dbReference type="InterPro" id="IPR029044">
    <property type="entry name" value="Nucleotide-diphossugar_trans"/>
</dbReference>
<keyword evidence="2" id="KW-1185">Reference proteome</keyword>
<evidence type="ECO:0008006" key="3">
    <source>
        <dbReference type="Google" id="ProtNLM"/>
    </source>
</evidence>
<gene>
    <name evidence="1" type="ordered locus">Cpha266_0828</name>
</gene>
<dbReference type="OrthoDB" id="9798250at2"/>
<dbReference type="HOGENOM" id="CLU_075662_2_0_10"/>
<evidence type="ECO:0000313" key="2">
    <source>
        <dbReference type="Proteomes" id="UP000008701"/>
    </source>
</evidence>
<dbReference type="eggNOG" id="COG3222">
    <property type="taxonomic scope" value="Bacteria"/>
</dbReference>
<sequence length="203" mass="22861">MLSGKLLIIFARNPVPGRVKTRLAAITGNETALKVYQMLLEHTASVTKTTSAQRAVFYSDELPDEKCFLKNEGTLAFLQKGTDLGEKMLHAFETGFALGFRHILLIGTDCPDLQPELLEQAFKSLERHEAVLGPAKDGGFYLIGLNKSHPDVFLRRTWSHNQVLKKTVERLEENGVSPELLPELRDIDTFEDLQQSRLWPLSD</sequence>
<dbReference type="Proteomes" id="UP000008701">
    <property type="component" value="Chromosome"/>
</dbReference>
<dbReference type="STRING" id="290317.Cpha266_0828"/>
<organism evidence="1 2">
    <name type="scientific">Chlorobium phaeobacteroides (strain DSM 266 / SMG 266 / 2430)</name>
    <dbReference type="NCBI Taxonomy" id="290317"/>
    <lineage>
        <taxon>Bacteria</taxon>
        <taxon>Pseudomonadati</taxon>
        <taxon>Chlorobiota</taxon>
        <taxon>Chlorobiia</taxon>
        <taxon>Chlorobiales</taxon>
        <taxon>Chlorobiaceae</taxon>
        <taxon>Chlorobium/Pelodictyon group</taxon>
        <taxon>Chlorobium</taxon>
    </lineage>
</organism>
<dbReference type="InterPro" id="IPR018641">
    <property type="entry name" value="Trfase_1_rSAM/seldom-assoc"/>
</dbReference>
<dbReference type="AlphaFoldDB" id="A1BEQ2"/>
<dbReference type="Gene3D" id="3.90.550.10">
    <property type="entry name" value="Spore Coat Polysaccharide Biosynthesis Protein SpsA, Chain A"/>
    <property type="match status" value="1"/>
</dbReference>
<dbReference type="EMBL" id="CP000492">
    <property type="protein sequence ID" value="ABL64879.1"/>
    <property type="molecule type" value="Genomic_DNA"/>
</dbReference>
<protein>
    <recommendedName>
        <fullName evidence="3">Glycosyltransferase</fullName>
    </recommendedName>
</protein>
<proteinExistence type="predicted"/>
<reference evidence="1 2" key="1">
    <citation type="submission" date="2006-12" db="EMBL/GenBank/DDBJ databases">
        <title>Complete sequence of Chlorobium phaeobacteroides DSM 266.</title>
        <authorList>
            <consortium name="US DOE Joint Genome Institute"/>
            <person name="Copeland A."/>
            <person name="Lucas S."/>
            <person name="Lapidus A."/>
            <person name="Barry K."/>
            <person name="Detter J.C."/>
            <person name="Glavina del Rio T."/>
            <person name="Hammon N."/>
            <person name="Israni S."/>
            <person name="Pitluck S."/>
            <person name="Goltsman E."/>
            <person name="Schmutz J."/>
            <person name="Larimer F."/>
            <person name="Land M."/>
            <person name="Hauser L."/>
            <person name="Mikhailova N."/>
            <person name="Li T."/>
            <person name="Overmann J."/>
            <person name="Bryant D.A."/>
            <person name="Richardson P."/>
        </authorList>
    </citation>
    <scope>NUCLEOTIDE SEQUENCE [LARGE SCALE GENOMIC DNA]</scope>
    <source>
        <strain evidence="1 2">DSM 266</strain>
    </source>
</reference>
<dbReference type="Pfam" id="PF09837">
    <property type="entry name" value="DUF2064"/>
    <property type="match status" value="1"/>
</dbReference>
<accession>A1BEQ2</accession>
<dbReference type="PANTHER" id="PTHR36529">
    <property type="entry name" value="SLL1095 PROTEIN"/>
    <property type="match status" value="1"/>
</dbReference>
<name>A1BEQ2_CHLPD</name>